<dbReference type="FunFam" id="3.30.1490.50:FF:000001">
    <property type="entry name" value="Glutathione synthetase"/>
    <property type="match status" value="1"/>
</dbReference>
<dbReference type="Gene3D" id="3.30.1490.50">
    <property type="match status" value="1"/>
</dbReference>
<dbReference type="OrthoDB" id="2020073at2759"/>
<evidence type="ECO:0000256" key="3">
    <source>
        <dbReference type="ARBA" id="ARBA00010385"/>
    </source>
</evidence>
<accession>A0A3L6T4A3</accession>
<dbReference type="GO" id="GO:0005524">
    <property type="term" value="F:ATP binding"/>
    <property type="evidence" value="ECO:0007669"/>
    <property type="project" value="UniProtKB-KW"/>
</dbReference>
<dbReference type="PANTHER" id="PTHR11130">
    <property type="entry name" value="GLUTATHIONE SYNTHETASE"/>
    <property type="match status" value="1"/>
</dbReference>
<comment type="similarity">
    <text evidence="3">Belongs to the eukaryotic GSH synthase family.</text>
</comment>
<dbReference type="PANTHER" id="PTHR11130:SF4">
    <property type="entry name" value="GLUTATHIONE SYNTHETASE"/>
    <property type="match status" value="1"/>
</dbReference>
<dbReference type="InterPro" id="IPR037013">
    <property type="entry name" value="GSH-S_sub-bd_sf"/>
</dbReference>
<evidence type="ECO:0000256" key="7">
    <source>
        <dbReference type="ARBA" id="ARBA00022684"/>
    </source>
</evidence>
<evidence type="ECO:0000256" key="8">
    <source>
        <dbReference type="ARBA" id="ARBA00022723"/>
    </source>
</evidence>
<keyword evidence="10" id="KW-0067">ATP-binding</keyword>
<dbReference type="InterPro" id="IPR014709">
    <property type="entry name" value="Glutathione_synthase_C_euk"/>
</dbReference>
<keyword evidence="9" id="KW-0547">Nucleotide-binding</keyword>
<keyword evidence="6" id="KW-0436">Ligase</keyword>
<comment type="subunit">
    <text evidence="4">Homodimer.</text>
</comment>
<protein>
    <recommendedName>
        <fullName evidence="5">glutathione synthase</fullName>
        <ecNumber evidence="5">6.3.2.3</ecNumber>
    </recommendedName>
</protein>
<dbReference type="GO" id="GO:0004363">
    <property type="term" value="F:glutathione synthase activity"/>
    <property type="evidence" value="ECO:0007669"/>
    <property type="project" value="UniProtKB-EC"/>
</dbReference>
<dbReference type="STRING" id="4540.A0A3L6T4A3"/>
<dbReference type="GO" id="GO:0005829">
    <property type="term" value="C:cytosol"/>
    <property type="evidence" value="ECO:0007669"/>
    <property type="project" value="TreeGrafter"/>
</dbReference>
<comment type="cofactor">
    <cofactor evidence="1">
        <name>Mg(2+)</name>
        <dbReference type="ChEBI" id="CHEBI:18420"/>
    </cofactor>
</comment>
<evidence type="ECO:0000256" key="1">
    <source>
        <dbReference type="ARBA" id="ARBA00001946"/>
    </source>
</evidence>
<evidence type="ECO:0000256" key="10">
    <source>
        <dbReference type="ARBA" id="ARBA00022840"/>
    </source>
</evidence>
<evidence type="ECO:0000256" key="9">
    <source>
        <dbReference type="ARBA" id="ARBA00022741"/>
    </source>
</evidence>
<keyword evidence="13" id="KW-1185">Reference proteome</keyword>
<reference evidence="13" key="1">
    <citation type="journal article" date="2019" name="Nat. Commun.">
        <title>The genome of broomcorn millet.</title>
        <authorList>
            <person name="Zou C."/>
            <person name="Miki D."/>
            <person name="Li D."/>
            <person name="Tang Q."/>
            <person name="Xiao L."/>
            <person name="Rajput S."/>
            <person name="Deng P."/>
            <person name="Jia W."/>
            <person name="Huang R."/>
            <person name="Zhang M."/>
            <person name="Sun Y."/>
            <person name="Hu J."/>
            <person name="Fu X."/>
            <person name="Schnable P.S."/>
            <person name="Li F."/>
            <person name="Zhang H."/>
            <person name="Feng B."/>
            <person name="Zhu X."/>
            <person name="Liu R."/>
            <person name="Schnable J.C."/>
            <person name="Zhu J.-K."/>
            <person name="Zhang H."/>
        </authorList>
    </citation>
    <scope>NUCLEOTIDE SEQUENCE [LARGE SCALE GENOMIC DNA]</scope>
</reference>
<evidence type="ECO:0000256" key="6">
    <source>
        <dbReference type="ARBA" id="ARBA00022598"/>
    </source>
</evidence>
<dbReference type="Gene3D" id="3.40.50.1760">
    <property type="entry name" value="Glutathione synthase, substrate-binding domain superfamily, eukaryotic"/>
    <property type="match status" value="1"/>
</dbReference>
<dbReference type="Proteomes" id="UP000275267">
    <property type="component" value="Unassembled WGS sequence"/>
</dbReference>
<dbReference type="UniPathway" id="UPA00142">
    <property type="reaction ID" value="UER00210"/>
</dbReference>
<keyword evidence="8" id="KW-0479">Metal-binding</keyword>
<dbReference type="EMBL" id="PQIB02000003">
    <property type="protein sequence ID" value="RLN30726.1"/>
    <property type="molecule type" value="Genomic_DNA"/>
</dbReference>
<organism evidence="12 13">
    <name type="scientific">Panicum miliaceum</name>
    <name type="common">Proso millet</name>
    <name type="synonym">Broomcorn millet</name>
    <dbReference type="NCBI Taxonomy" id="4540"/>
    <lineage>
        <taxon>Eukaryota</taxon>
        <taxon>Viridiplantae</taxon>
        <taxon>Streptophyta</taxon>
        <taxon>Embryophyta</taxon>
        <taxon>Tracheophyta</taxon>
        <taxon>Spermatophyta</taxon>
        <taxon>Magnoliopsida</taxon>
        <taxon>Liliopsida</taxon>
        <taxon>Poales</taxon>
        <taxon>Poaceae</taxon>
        <taxon>PACMAD clade</taxon>
        <taxon>Panicoideae</taxon>
        <taxon>Panicodae</taxon>
        <taxon>Paniceae</taxon>
        <taxon>Panicinae</taxon>
        <taxon>Panicum</taxon>
        <taxon>Panicum sect. Panicum</taxon>
    </lineage>
</organism>
<dbReference type="SUPFAM" id="SSF56059">
    <property type="entry name" value="Glutathione synthetase ATP-binding domain-like"/>
    <property type="match status" value="1"/>
</dbReference>
<proteinExistence type="inferred from homology"/>
<evidence type="ECO:0000256" key="2">
    <source>
        <dbReference type="ARBA" id="ARBA00004965"/>
    </source>
</evidence>
<evidence type="ECO:0000313" key="13">
    <source>
        <dbReference type="Proteomes" id="UP000275267"/>
    </source>
</evidence>
<dbReference type="Pfam" id="PF03917">
    <property type="entry name" value="GSH_synth_ATP"/>
    <property type="match status" value="1"/>
</dbReference>
<comment type="caution">
    <text evidence="12">The sequence shown here is derived from an EMBL/GenBank/DDBJ whole genome shotgun (WGS) entry which is preliminary data.</text>
</comment>
<name>A0A3L6T4A3_PANMI</name>
<dbReference type="GO" id="GO:0043295">
    <property type="term" value="F:glutathione binding"/>
    <property type="evidence" value="ECO:0007669"/>
    <property type="project" value="TreeGrafter"/>
</dbReference>
<evidence type="ECO:0000256" key="4">
    <source>
        <dbReference type="ARBA" id="ARBA00011738"/>
    </source>
</evidence>
<evidence type="ECO:0000313" key="12">
    <source>
        <dbReference type="EMBL" id="RLN30726.1"/>
    </source>
</evidence>
<keyword evidence="11" id="KW-0460">Magnesium</keyword>
<dbReference type="EC" id="6.3.2.3" evidence="5"/>
<dbReference type="Gene3D" id="1.10.1080.10">
    <property type="entry name" value="Glutathione Synthetase, Chain A, domain 3"/>
    <property type="match status" value="1"/>
</dbReference>
<evidence type="ECO:0000256" key="5">
    <source>
        <dbReference type="ARBA" id="ARBA00012214"/>
    </source>
</evidence>
<dbReference type="AlphaFoldDB" id="A0A3L6T4A3"/>
<dbReference type="InterPro" id="IPR005615">
    <property type="entry name" value="Glutathione_synthase"/>
</dbReference>
<dbReference type="GO" id="GO:0046872">
    <property type="term" value="F:metal ion binding"/>
    <property type="evidence" value="ECO:0007669"/>
    <property type="project" value="UniProtKB-KW"/>
</dbReference>
<sequence length="166" mass="18747">MGAGYSPNDYPSEAEWRARSSIELSSAIKCPSISYHLVGTKKIQQELAKENVLERFLDNKGDIERVRQCFAGLWSLEDDSIVMSAIKSPELFVLKPQREGGGNNIYGYHLRETLVRLRNNGGNELAAYILMQRIFPPASPCYLVREGRWAKENAVSEFGIFGAYLR</sequence>
<comment type="pathway">
    <text evidence="2">Sulfur metabolism; glutathione biosynthesis; glutathione from L-cysteine and L-glutamate: step 2/2.</text>
</comment>
<dbReference type="InterPro" id="IPR014042">
    <property type="entry name" value="Glutathione_synthase_a-hlx"/>
</dbReference>
<keyword evidence="7" id="KW-0317">Glutathione biosynthesis</keyword>
<gene>
    <name evidence="12" type="ORF">C2845_PM05G20840</name>
</gene>
<evidence type="ECO:0000256" key="11">
    <source>
        <dbReference type="ARBA" id="ARBA00022842"/>
    </source>
</evidence>